<dbReference type="InterPro" id="IPR036890">
    <property type="entry name" value="HATPase_C_sf"/>
</dbReference>
<accession>A0A561VAG8</accession>
<dbReference type="GO" id="GO:0005886">
    <property type="term" value="C:plasma membrane"/>
    <property type="evidence" value="ECO:0007669"/>
    <property type="project" value="TreeGrafter"/>
</dbReference>
<keyword evidence="5 9" id="KW-0418">Kinase</keyword>
<dbReference type="SUPFAM" id="SSF55874">
    <property type="entry name" value="ATPase domain of HSP90 chaperone/DNA topoisomerase II/histidine kinase"/>
    <property type="match status" value="1"/>
</dbReference>
<dbReference type="EC" id="2.7.13.3" evidence="2"/>
<dbReference type="Pfam" id="PF02518">
    <property type="entry name" value="HATPase_c"/>
    <property type="match status" value="1"/>
</dbReference>
<organism evidence="9 10">
    <name type="scientific">Saccharopolyspora dendranthemae</name>
    <dbReference type="NCBI Taxonomy" id="1181886"/>
    <lineage>
        <taxon>Bacteria</taxon>
        <taxon>Bacillati</taxon>
        <taxon>Actinomycetota</taxon>
        <taxon>Actinomycetes</taxon>
        <taxon>Pseudonocardiales</taxon>
        <taxon>Pseudonocardiaceae</taxon>
        <taxon>Saccharopolyspora</taxon>
    </lineage>
</organism>
<dbReference type="EMBL" id="VIWX01000001">
    <property type="protein sequence ID" value="TWG08618.1"/>
    <property type="molecule type" value="Genomic_DNA"/>
</dbReference>
<dbReference type="InterPro" id="IPR050428">
    <property type="entry name" value="TCS_sensor_his_kinase"/>
</dbReference>
<keyword evidence="7" id="KW-0812">Transmembrane</keyword>
<evidence type="ECO:0000313" key="9">
    <source>
        <dbReference type="EMBL" id="TWG08618.1"/>
    </source>
</evidence>
<dbReference type="CDD" id="cd00075">
    <property type="entry name" value="HATPase"/>
    <property type="match status" value="1"/>
</dbReference>
<sequence length="758" mass="82614">MTRSSSGSEHKTIRARLTRVGLVPSIILLAIWLAFSAVPIYQGFYSRMVATEIRDAAIPTADAFAALQEERRLVVDRLSSSGADPAALAAQRPKTDRTVGEMRRTLRTAGESSSPEIAGKIKSLDGLLAQLPKQRQRVESGQVSRNEALGYYNEVLDAGLDVFEAYTDTIADTESGHAGHVGTELFRAADQMSRAASIGTAALAAGEFSTTDHLEFAQLVGSYRNTLAAEVPAAEARAGDIAERLQKGPAWTQLGQLENQLIEHPPQRPGNFDVNESAWRQSTAQVSADLSSVAVEQVRSGALMAVSNAGGHLIGMIVGSLVALAAMLIGILLAARNARVLVNRVLVSRLERLRDDTLLLATERLPNVMERLEHGEDLDIEAELTPLNYGADEIGQVADAFNTAHHTAVVAAVKENQAKEGANKVFLGIAHRNQGLVHRQLKTLDKMERSEEHPERLEGLFQLDHLATRSRRNAENLIILAGEKPGRQWRKPVRLVDVIRSAVAETEHYYRIRVHAAPELSLVGAAVGDVIHLLAELMDNATSYSPPRSQVQVYSSDTPRGVLIQIEDEGLGMRAADRDEANVLMATTPRFEDITRRGDSRLGLFVVARLAARRGIEVDLREAEEQGTMAFVLLPPHIVAEESAQADKPSMSQLAEKALERASGQSVVREARTEPVSAIDEPVAEFEPRFPSDDPDAERPDLPRRDRQQSLAPQLRDDTDGGVARDTAALHPERTRGTMSAFQRGTLDARRAGGRDRA</sequence>
<evidence type="ECO:0000256" key="6">
    <source>
        <dbReference type="SAM" id="MobiDB-lite"/>
    </source>
</evidence>
<comment type="catalytic activity">
    <reaction evidence="1">
        <text>ATP + protein L-histidine = ADP + protein N-phospho-L-histidine.</text>
        <dbReference type="EC" id="2.7.13.3"/>
    </reaction>
</comment>
<feature type="transmembrane region" description="Helical" evidence="7">
    <location>
        <begin position="20"/>
        <end position="41"/>
    </location>
</feature>
<keyword evidence="7" id="KW-0472">Membrane</keyword>
<feature type="domain" description="Histidine kinase/HSP90-like ATPase" evidence="8">
    <location>
        <begin position="525"/>
        <end position="638"/>
    </location>
</feature>
<feature type="compositionally biased region" description="Basic and acidic residues" evidence="6">
    <location>
        <begin position="747"/>
        <end position="758"/>
    </location>
</feature>
<dbReference type="RefSeq" id="WP_246110093.1">
    <property type="nucleotide sequence ID" value="NZ_VIWX01000001.1"/>
</dbReference>
<evidence type="ECO:0000256" key="4">
    <source>
        <dbReference type="ARBA" id="ARBA00022679"/>
    </source>
</evidence>
<dbReference type="Pfam" id="PF08376">
    <property type="entry name" value="NIT"/>
    <property type="match status" value="1"/>
</dbReference>
<dbReference type="InterPro" id="IPR013587">
    <property type="entry name" value="Nitrate/nitrite_sensing"/>
</dbReference>
<evidence type="ECO:0000256" key="3">
    <source>
        <dbReference type="ARBA" id="ARBA00022553"/>
    </source>
</evidence>
<dbReference type="InterPro" id="IPR003594">
    <property type="entry name" value="HATPase_dom"/>
</dbReference>
<reference evidence="9 10" key="1">
    <citation type="submission" date="2019-06" db="EMBL/GenBank/DDBJ databases">
        <title>Sequencing the genomes of 1000 actinobacteria strains.</title>
        <authorList>
            <person name="Klenk H.-P."/>
        </authorList>
    </citation>
    <scope>NUCLEOTIDE SEQUENCE [LARGE SCALE GENOMIC DNA]</scope>
    <source>
        <strain evidence="9 10">DSM 46699</strain>
    </source>
</reference>
<keyword evidence="7" id="KW-1133">Transmembrane helix</keyword>
<proteinExistence type="predicted"/>
<keyword evidence="4" id="KW-0808">Transferase</keyword>
<keyword evidence="10" id="KW-1185">Reference proteome</keyword>
<dbReference type="PANTHER" id="PTHR45436">
    <property type="entry name" value="SENSOR HISTIDINE KINASE YKOH"/>
    <property type="match status" value="1"/>
</dbReference>
<keyword evidence="3" id="KW-0597">Phosphoprotein</keyword>
<protein>
    <recommendedName>
        <fullName evidence="2">histidine kinase</fullName>
        <ecNumber evidence="2">2.7.13.3</ecNumber>
    </recommendedName>
</protein>
<evidence type="ECO:0000256" key="2">
    <source>
        <dbReference type="ARBA" id="ARBA00012438"/>
    </source>
</evidence>
<evidence type="ECO:0000313" key="10">
    <source>
        <dbReference type="Proteomes" id="UP000316184"/>
    </source>
</evidence>
<evidence type="ECO:0000256" key="5">
    <source>
        <dbReference type="ARBA" id="ARBA00022777"/>
    </source>
</evidence>
<comment type="caution">
    <text evidence="9">The sequence shown here is derived from an EMBL/GenBank/DDBJ whole genome shotgun (WGS) entry which is preliminary data.</text>
</comment>
<evidence type="ECO:0000256" key="7">
    <source>
        <dbReference type="SAM" id="Phobius"/>
    </source>
</evidence>
<dbReference type="Proteomes" id="UP000316184">
    <property type="component" value="Unassembled WGS sequence"/>
</dbReference>
<dbReference type="SMART" id="SM00387">
    <property type="entry name" value="HATPase_c"/>
    <property type="match status" value="1"/>
</dbReference>
<dbReference type="Gene3D" id="3.30.565.10">
    <property type="entry name" value="Histidine kinase-like ATPase, C-terminal domain"/>
    <property type="match status" value="1"/>
</dbReference>
<dbReference type="PANTHER" id="PTHR45436:SF5">
    <property type="entry name" value="SENSOR HISTIDINE KINASE TRCS"/>
    <property type="match status" value="1"/>
</dbReference>
<dbReference type="AlphaFoldDB" id="A0A561VAG8"/>
<gene>
    <name evidence="9" type="ORF">FHU35_111241</name>
</gene>
<feature type="region of interest" description="Disordered" evidence="6">
    <location>
        <begin position="643"/>
        <end position="758"/>
    </location>
</feature>
<evidence type="ECO:0000256" key="1">
    <source>
        <dbReference type="ARBA" id="ARBA00000085"/>
    </source>
</evidence>
<dbReference type="GO" id="GO:0004673">
    <property type="term" value="F:protein histidine kinase activity"/>
    <property type="evidence" value="ECO:0007669"/>
    <property type="project" value="UniProtKB-EC"/>
</dbReference>
<dbReference type="GO" id="GO:0000160">
    <property type="term" value="P:phosphorelay signal transduction system"/>
    <property type="evidence" value="ECO:0007669"/>
    <property type="project" value="TreeGrafter"/>
</dbReference>
<feature type="transmembrane region" description="Helical" evidence="7">
    <location>
        <begin position="313"/>
        <end position="335"/>
    </location>
</feature>
<evidence type="ECO:0000259" key="8">
    <source>
        <dbReference type="SMART" id="SM00387"/>
    </source>
</evidence>
<name>A0A561VAG8_9PSEU</name>
<feature type="compositionally biased region" description="Basic and acidic residues" evidence="6">
    <location>
        <begin position="686"/>
        <end position="708"/>
    </location>
</feature>